<comment type="caution">
    <text evidence="2">The sequence shown here is derived from an EMBL/GenBank/DDBJ whole genome shotgun (WGS) entry which is preliminary data.</text>
</comment>
<accession>A0AAV6XK14</accession>
<gene>
    <name evidence="2" type="ORF">BUALT_Bualt05G0117200</name>
</gene>
<sequence length="300" mass="33530">MSNSDDSSESDEVFWVGCGNDQAGDVVMMIVGDGIKVCPNVTVGQVNEMTKLEGEAIQRREGSKTKMVHLPSSMSCSSQSSSYSMPTSNPYFFRKDGYDPKKRKAGGDGPLGKAFNLQAREQLDGQIARMFYSGRFLFNLARNPHYVSAFSSTANTDIKGYVPPGEFKEKWFISSLIKEMILQVSVTNVVQVVTDNAPVCKAAGLLIEEIYPHIFWTPCVVHTLNLTLKNICAAKNTKANEITYVECHWITQISGTIIMIRNFINNHSMRLSMFNEFSKFKLLAIDETRLASSIVMLKRF</sequence>
<dbReference type="InterPro" id="IPR007021">
    <property type="entry name" value="DUF659"/>
</dbReference>
<dbReference type="InterPro" id="IPR012337">
    <property type="entry name" value="RNaseH-like_sf"/>
</dbReference>
<evidence type="ECO:0000313" key="2">
    <source>
        <dbReference type="EMBL" id="KAG8382818.1"/>
    </source>
</evidence>
<proteinExistence type="predicted"/>
<evidence type="ECO:0000259" key="1">
    <source>
        <dbReference type="Pfam" id="PF04937"/>
    </source>
</evidence>
<dbReference type="PANTHER" id="PTHR32166:SF81">
    <property type="entry name" value="OS06G0658400 PROTEIN"/>
    <property type="match status" value="1"/>
</dbReference>
<dbReference type="EMBL" id="WHWC01000005">
    <property type="protein sequence ID" value="KAG8382818.1"/>
    <property type="molecule type" value="Genomic_DNA"/>
</dbReference>
<keyword evidence="3" id="KW-1185">Reference proteome</keyword>
<protein>
    <recommendedName>
        <fullName evidence="1">DUF659 domain-containing protein</fullName>
    </recommendedName>
</protein>
<dbReference type="PANTHER" id="PTHR32166">
    <property type="entry name" value="OSJNBA0013A04.12 PROTEIN"/>
    <property type="match status" value="1"/>
</dbReference>
<evidence type="ECO:0000313" key="3">
    <source>
        <dbReference type="Proteomes" id="UP000826271"/>
    </source>
</evidence>
<dbReference type="SUPFAM" id="SSF53098">
    <property type="entry name" value="Ribonuclease H-like"/>
    <property type="match status" value="1"/>
</dbReference>
<dbReference type="AlphaFoldDB" id="A0AAV6XK14"/>
<dbReference type="Proteomes" id="UP000826271">
    <property type="component" value="Unassembled WGS sequence"/>
</dbReference>
<dbReference type="Pfam" id="PF04937">
    <property type="entry name" value="DUF659"/>
    <property type="match status" value="1"/>
</dbReference>
<organism evidence="2 3">
    <name type="scientific">Buddleja alternifolia</name>
    <dbReference type="NCBI Taxonomy" id="168488"/>
    <lineage>
        <taxon>Eukaryota</taxon>
        <taxon>Viridiplantae</taxon>
        <taxon>Streptophyta</taxon>
        <taxon>Embryophyta</taxon>
        <taxon>Tracheophyta</taxon>
        <taxon>Spermatophyta</taxon>
        <taxon>Magnoliopsida</taxon>
        <taxon>eudicotyledons</taxon>
        <taxon>Gunneridae</taxon>
        <taxon>Pentapetalae</taxon>
        <taxon>asterids</taxon>
        <taxon>lamiids</taxon>
        <taxon>Lamiales</taxon>
        <taxon>Scrophulariaceae</taxon>
        <taxon>Buddlejeae</taxon>
        <taxon>Buddleja</taxon>
    </lineage>
</organism>
<name>A0AAV6XK14_9LAMI</name>
<reference evidence="2" key="1">
    <citation type="submission" date="2019-10" db="EMBL/GenBank/DDBJ databases">
        <authorList>
            <person name="Zhang R."/>
            <person name="Pan Y."/>
            <person name="Wang J."/>
            <person name="Ma R."/>
            <person name="Yu S."/>
        </authorList>
    </citation>
    <scope>NUCLEOTIDE SEQUENCE</scope>
    <source>
        <strain evidence="2">LA-IB0</strain>
        <tissue evidence="2">Leaf</tissue>
    </source>
</reference>
<feature type="domain" description="DUF659" evidence="1">
    <location>
        <begin position="166"/>
        <end position="239"/>
    </location>
</feature>